<name>A0A927FH83_9BURK</name>
<evidence type="ECO:0000256" key="2">
    <source>
        <dbReference type="ARBA" id="ARBA00036080"/>
    </source>
</evidence>
<dbReference type="PANTHER" id="PTHR43174">
    <property type="entry name" value="UDP-N-ACETYLGLUCOSAMINE 2-EPIMERASE"/>
    <property type="match status" value="1"/>
</dbReference>
<evidence type="ECO:0000256" key="4">
    <source>
        <dbReference type="ARBA" id="ARBA00038858"/>
    </source>
</evidence>
<reference evidence="7" key="1">
    <citation type="submission" date="2020-09" db="EMBL/GenBank/DDBJ databases">
        <title>Genome seq and assembly of Limnohabitants sp.</title>
        <authorList>
            <person name="Chhetri G."/>
        </authorList>
    </citation>
    <scope>NUCLEOTIDE SEQUENCE</scope>
    <source>
        <strain evidence="7">JUR4</strain>
    </source>
</reference>
<dbReference type="RefSeq" id="WP_191819080.1">
    <property type="nucleotide sequence ID" value="NZ_JACYFT010000002.1"/>
</dbReference>
<comment type="caution">
    <text evidence="7">The sequence shown here is derived from an EMBL/GenBank/DDBJ whole genome shotgun (WGS) entry which is preliminary data.</text>
</comment>
<proteinExistence type="inferred from homology"/>
<evidence type="ECO:0000313" key="8">
    <source>
        <dbReference type="Proteomes" id="UP000647424"/>
    </source>
</evidence>
<dbReference type="GO" id="GO:0008761">
    <property type="term" value="F:UDP-N-acetylglucosamine 2-epimerase activity"/>
    <property type="evidence" value="ECO:0007669"/>
    <property type="project" value="UniProtKB-EC"/>
</dbReference>
<evidence type="ECO:0000256" key="1">
    <source>
        <dbReference type="ARBA" id="ARBA00023235"/>
    </source>
</evidence>
<dbReference type="InterPro" id="IPR029767">
    <property type="entry name" value="WecB-like"/>
</dbReference>
<dbReference type="EMBL" id="JACYFT010000002">
    <property type="protein sequence ID" value="MBD8050583.1"/>
    <property type="molecule type" value="Genomic_DNA"/>
</dbReference>
<evidence type="ECO:0000256" key="5">
    <source>
        <dbReference type="RuleBase" id="RU003513"/>
    </source>
</evidence>
<organism evidence="7 8">
    <name type="scientific">Limnohabitans radicicola</name>
    <dbReference type="NCBI Taxonomy" id="2771427"/>
    <lineage>
        <taxon>Bacteria</taxon>
        <taxon>Pseudomonadati</taxon>
        <taxon>Pseudomonadota</taxon>
        <taxon>Betaproteobacteria</taxon>
        <taxon>Burkholderiales</taxon>
        <taxon>Comamonadaceae</taxon>
        <taxon>Limnohabitans</taxon>
    </lineage>
</organism>
<feature type="domain" description="UDP-N-acetylglucosamine 2-epimerase" evidence="6">
    <location>
        <begin position="24"/>
        <end position="375"/>
    </location>
</feature>
<dbReference type="SUPFAM" id="SSF53756">
    <property type="entry name" value="UDP-Glycosyltransferase/glycogen phosphorylase"/>
    <property type="match status" value="1"/>
</dbReference>
<gene>
    <name evidence="7" type="primary">wecB</name>
    <name evidence="7" type="ORF">IC609_08495</name>
</gene>
<dbReference type="InterPro" id="IPR003331">
    <property type="entry name" value="UDP_GlcNAc_Epimerase_2_dom"/>
</dbReference>
<dbReference type="Proteomes" id="UP000647424">
    <property type="component" value="Unassembled WGS sequence"/>
</dbReference>
<dbReference type="EC" id="5.1.3.14" evidence="4"/>
<comment type="catalytic activity">
    <reaction evidence="2">
        <text>UDP-N-acetyl-alpha-D-glucosamine = UDP-N-acetyl-alpha-D-mannosamine</text>
        <dbReference type="Rhea" id="RHEA:17213"/>
        <dbReference type="ChEBI" id="CHEBI:57705"/>
        <dbReference type="ChEBI" id="CHEBI:68623"/>
        <dbReference type="EC" id="5.1.3.14"/>
    </reaction>
</comment>
<evidence type="ECO:0000259" key="6">
    <source>
        <dbReference type="Pfam" id="PF02350"/>
    </source>
</evidence>
<evidence type="ECO:0000313" key="7">
    <source>
        <dbReference type="EMBL" id="MBD8050583.1"/>
    </source>
</evidence>
<dbReference type="AlphaFoldDB" id="A0A927FH83"/>
<dbReference type="PANTHER" id="PTHR43174:SF2">
    <property type="entry name" value="UDP-N-ACETYLGLUCOSAMINE 2-EPIMERASE"/>
    <property type="match status" value="1"/>
</dbReference>
<dbReference type="Gene3D" id="3.40.50.2000">
    <property type="entry name" value="Glycogen Phosphorylase B"/>
    <property type="match status" value="2"/>
</dbReference>
<dbReference type="CDD" id="cd03786">
    <property type="entry name" value="GTB_UDP-GlcNAc_2-Epimerase"/>
    <property type="match status" value="1"/>
</dbReference>
<evidence type="ECO:0000256" key="3">
    <source>
        <dbReference type="ARBA" id="ARBA00038209"/>
    </source>
</evidence>
<accession>A0A927FH83</accession>
<comment type="similarity">
    <text evidence="3 5">Belongs to the UDP-N-acetylglucosamine 2-epimerase family.</text>
</comment>
<keyword evidence="1 5" id="KW-0413">Isomerase</keyword>
<protein>
    <recommendedName>
        <fullName evidence="4">UDP-N-acetylglucosamine 2-epimerase (non-hydrolyzing)</fullName>
        <ecNumber evidence="4">5.1.3.14</ecNumber>
    </recommendedName>
</protein>
<dbReference type="Pfam" id="PF02350">
    <property type="entry name" value="Epimerase_2"/>
    <property type="match status" value="1"/>
</dbReference>
<keyword evidence="8" id="KW-1185">Reference proteome</keyword>
<dbReference type="NCBIfam" id="TIGR00236">
    <property type="entry name" value="wecB"/>
    <property type="match status" value="1"/>
</dbReference>
<sequence>MTSYLACMGTRPEIIKMAPVYRTLKERGQTVRVLHTGQHDGMAQALYRFFDMTPDYNMHIERKVPTLSHLTAELMQGMDEQVARAQPDVVLVQGDTASALVGAMVGYFRHIPVAHIEAGLRTGLPEPFPEEKNRELIGRLASWHFPPTPKATANLLHEGIPAHQIHEVGNTVIDTALWVKRRMLHEQPDPGLAPDALQFLAKHLPARLLLVTAHRRENWGQPIRLIASAVGELLKRHHDLVVVWPMHPNPDVRQDIHTACNALSAECRNRLCLTEPLNYPSLISLLAHCHFTLTDSGGIQEEASALRRPVLITRESTERQELVDAGGAWLVGTDPDCIVEHASKLLNDKATYQSMQLSQSPFGDGQSSQRIADILTRMH</sequence>